<sequence>MIWSLVAALLLAHAGLSCLALAMLKHRKQLLPRRQLSAPACRLIRLSGWAGLLASVAVCIHGAGIGEGLPLWFGLFSLAALILILQVAFAPLMAARFALLSLGMGLVGLLLR</sequence>
<dbReference type="OrthoDB" id="5366025at2"/>
<name>A0A1H2F814_9GAMM</name>
<proteinExistence type="predicted"/>
<keyword evidence="3" id="KW-1185">Reference proteome</keyword>
<dbReference type="Pfam" id="PF11804">
    <property type="entry name" value="DUF3325"/>
    <property type="match status" value="1"/>
</dbReference>
<dbReference type="AlphaFoldDB" id="A0A1H2F814"/>
<evidence type="ECO:0000313" key="2">
    <source>
        <dbReference type="EMBL" id="SDU03472.1"/>
    </source>
</evidence>
<dbReference type="RefSeq" id="WP_092385379.1">
    <property type="nucleotide sequence ID" value="NZ_LT629787.1"/>
</dbReference>
<protein>
    <recommendedName>
        <fullName evidence="4">DUF3325 domain-containing protein</fullName>
    </recommendedName>
</protein>
<accession>A0A1H2F814</accession>
<dbReference type="STRING" id="1434072.SAMN05216210_1357"/>
<feature type="transmembrane region" description="Helical" evidence="1">
    <location>
        <begin position="95"/>
        <end position="111"/>
    </location>
</feature>
<feature type="transmembrane region" description="Helical" evidence="1">
    <location>
        <begin position="46"/>
        <end position="64"/>
    </location>
</feature>
<dbReference type="Proteomes" id="UP000243924">
    <property type="component" value="Chromosome I"/>
</dbReference>
<evidence type="ECO:0000256" key="1">
    <source>
        <dbReference type="SAM" id="Phobius"/>
    </source>
</evidence>
<dbReference type="InterPro" id="IPR021762">
    <property type="entry name" value="DUF3325"/>
</dbReference>
<gene>
    <name evidence="2" type="ORF">SAMN05216210_1357</name>
</gene>
<organism evidence="2 3">
    <name type="scientific">Halopseudomonas salegens</name>
    <dbReference type="NCBI Taxonomy" id="1434072"/>
    <lineage>
        <taxon>Bacteria</taxon>
        <taxon>Pseudomonadati</taxon>
        <taxon>Pseudomonadota</taxon>
        <taxon>Gammaproteobacteria</taxon>
        <taxon>Pseudomonadales</taxon>
        <taxon>Pseudomonadaceae</taxon>
        <taxon>Halopseudomonas</taxon>
    </lineage>
</organism>
<feature type="transmembrane region" description="Helical" evidence="1">
    <location>
        <begin position="71"/>
        <end position="89"/>
    </location>
</feature>
<reference evidence="3" key="1">
    <citation type="submission" date="2016-10" db="EMBL/GenBank/DDBJ databases">
        <authorList>
            <person name="Varghese N."/>
            <person name="Submissions S."/>
        </authorList>
    </citation>
    <scope>NUCLEOTIDE SEQUENCE [LARGE SCALE GENOMIC DNA]</scope>
    <source>
        <strain evidence="3">CECT 8338</strain>
    </source>
</reference>
<dbReference type="EMBL" id="LT629787">
    <property type="protein sequence ID" value="SDU03472.1"/>
    <property type="molecule type" value="Genomic_DNA"/>
</dbReference>
<keyword evidence="1" id="KW-1133">Transmembrane helix</keyword>
<keyword evidence="1" id="KW-0472">Membrane</keyword>
<keyword evidence="1" id="KW-0812">Transmembrane</keyword>
<evidence type="ECO:0000313" key="3">
    <source>
        <dbReference type="Proteomes" id="UP000243924"/>
    </source>
</evidence>
<evidence type="ECO:0008006" key="4">
    <source>
        <dbReference type="Google" id="ProtNLM"/>
    </source>
</evidence>